<dbReference type="InterPro" id="IPR011042">
    <property type="entry name" value="6-blade_b-propeller_TolB-like"/>
</dbReference>
<dbReference type="Pfam" id="PF08450">
    <property type="entry name" value="SGL"/>
    <property type="match status" value="1"/>
</dbReference>
<dbReference type="PANTHER" id="PTHR47572:SF4">
    <property type="entry name" value="LACTONASE DRP35"/>
    <property type="match status" value="1"/>
</dbReference>
<keyword evidence="5" id="KW-1185">Reference proteome</keyword>
<sequence length="293" mass="33176">MKILSIAFFLLLSFTGFSQNSQIVAKNAEIEKAGTGYSFTEGPAVAPDGKVYFTDQPNDRIYVWDENEGVSLWLEGTRRSNGMYFNDKGQLVTCADLYNQLGYFDENKEFHLIHEGYNGKLLNAPNDLWIAPNGGIYFSDPYYHRSWWNENRGEEQDVRGVYYLSPEGEIIRVIDDFKQPNGLIGTPDGKTLYVADINDDKIWKYNIQQDGTLANKTFFAPKGSDGMTIDKKGNVYLTSGKVWVYNPEGELIQKIEVPESPSNVVFGGKKRKTLFITARTSVYTLKTKMKGVD</sequence>
<name>A0A1M6C3U4_9BACT</name>
<evidence type="ECO:0000313" key="5">
    <source>
        <dbReference type="Proteomes" id="UP000184050"/>
    </source>
</evidence>
<dbReference type="OrthoDB" id="241638at2"/>
<reference evidence="4 5" key="1">
    <citation type="submission" date="2016-11" db="EMBL/GenBank/DDBJ databases">
        <authorList>
            <person name="Jaros S."/>
            <person name="Januszkiewicz K."/>
            <person name="Wedrychowicz H."/>
        </authorList>
    </citation>
    <scope>NUCLEOTIDE SEQUENCE [LARGE SCALE GENOMIC DNA]</scope>
    <source>
        <strain evidence="4 5">DSM 27063</strain>
    </source>
</reference>
<dbReference type="PANTHER" id="PTHR47572">
    <property type="entry name" value="LIPOPROTEIN-RELATED"/>
    <property type="match status" value="1"/>
</dbReference>
<protein>
    <submittedName>
        <fullName evidence="4">Gluconolactonase</fullName>
    </submittedName>
</protein>
<dbReference type="GO" id="GO:0016787">
    <property type="term" value="F:hydrolase activity"/>
    <property type="evidence" value="ECO:0007669"/>
    <property type="project" value="UniProtKB-KW"/>
</dbReference>
<dbReference type="Gene3D" id="2.120.10.30">
    <property type="entry name" value="TolB, C-terminal domain"/>
    <property type="match status" value="1"/>
</dbReference>
<dbReference type="RefSeq" id="WP_073165318.1">
    <property type="nucleotide sequence ID" value="NZ_FQZE01000003.1"/>
</dbReference>
<dbReference type="AlphaFoldDB" id="A0A1M6C3U4"/>
<dbReference type="SUPFAM" id="SSF63829">
    <property type="entry name" value="Calcium-dependent phosphotriesterase"/>
    <property type="match status" value="1"/>
</dbReference>
<evidence type="ECO:0000256" key="1">
    <source>
        <dbReference type="ARBA" id="ARBA00022801"/>
    </source>
</evidence>
<keyword evidence="1" id="KW-0378">Hydrolase</keyword>
<gene>
    <name evidence="4" type="ORF">SAMN05444280_103122</name>
</gene>
<proteinExistence type="predicted"/>
<dbReference type="EMBL" id="FQZE01000003">
    <property type="protein sequence ID" value="SHI55481.1"/>
    <property type="molecule type" value="Genomic_DNA"/>
</dbReference>
<evidence type="ECO:0000313" key="4">
    <source>
        <dbReference type="EMBL" id="SHI55481.1"/>
    </source>
</evidence>
<dbReference type="InterPro" id="IPR051262">
    <property type="entry name" value="SMP-30/CGR1_Lactonase"/>
</dbReference>
<feature type="domain" description="SMP-30/Gluconolactonase/LRE-like region" evidence="3">
    <location>
        <begin position="39"/>
        <end position="278"/>
    </location>
</feature>
<dbReference type="STRING" id="1168035.SAMN05444280_103122"/>
<feature type="signal peptide" evidence="2">
    <location>
        <begin position="1"/>
        <end position="18"/>
    </location>
</feature>
<dbReference type="Proteomes" id="UP000184050">
    <property type="component" value="Unassembled WGS sequence"/>
</dbReference>
<feature type="chain" id="PRO_5013178060" evidence="2">
    <location>
        <begin position="19"/>
        <end position="293"/>
    </location>
</feature>
<accession>A0A1M6C3U4</accession>
<organism evidence="4 5">
    <name type="scientific">Tangfeifania diversioriginum</name>
    <dbReference type="NCBI Taxonomy" id="1168035"/>
    <lineage>
        <taxon>Bacteria</taxon>
        <taxon>Pseudomonadati</taxon>
        <taxon>Bacteroidota</taxon>
        <taxon>Bacteroidia</taxon>
        <taxon>Marinilabiliales</taxon>
        <taxon>Prolixibacteraceae</taxon>
        <taxon>Tangfeifania</taxon>
    </lineage>
</organism>
<evidence type="ECO:0000259" key="3">
    <source>
        <dbReference type="Pfam" id="PF08450"/>
    </source>
</evidence>
<evidence type="ECO:0000256" key="2">
    <source>
        <dbReference type="SAM" id="SignalP"/>
    </source>
</evidence>
<dbReference type="InterPro" id="IPR013658">
    <property type="entry name" value="SGL"/>
</dbReference>
<keyword evidence="2" id="KW-0732">Signal</keyword>